<evidence type="ECO:0000313" key="10">
    <source>
        <dbReference type="Proteomes" id="UP001652503"/>
    </source>
</evidence>
<comment type="caution">
    <text evidence="9">The sequence shown here is derived from an EMBL/GenBank/DDBJ whole genome shotgun (WGS) entry which is preliminary data.</text>
</comment>
<evidence type="ECO:0000313" key="9">
    <source>
        <dbReference type="EMBL" id="MCV2866057.1"/>
    </source>
</evidence>
<feature type="signal peptide" evidence="7">
    <location>
        <begin position="1"/>
        <end position="32"/>
    </location>
</feature>
<dbReference type="EMBL" id="JAOWLA010000015">
    <property type="protein sequence ID" value="MCV2866057.1"/>
    <property type="molecule type" value="Genomic_DNA"/>
</dbReference>
<proteinExistence type="predicted"/>
<organism evidence="9 10">
    <name type="scientific">Albidovulum sediminicola</name>
    <dbReference type="NCBI Taxonomy" id="2984331"/>
    <lineage>
        <taxon>Bacteria</taxon>
        <taxon>Pseudomonadati</taxon>
        <taxon>Pseudomonadota</taxon>
        <taxon>Alphaproteobacteria</taxon>
        <taxon>Rhodobacterales</taxon>
        <taxon>Paracoccaceae</taxon>
        <taxon>Albidovulum</taxon>
    </lineage>
</organism>
<evidence type="ECO:0000256" key="3">
    <source>
        <dbReference type="ARBA" id="ARBA00022679"/>
    </source>
</evidence>
<dbReference type="Pfam" id="PF16822">
    <property type="entry name" value="ALGX"/>
    <property type="match status" value="1"/>
</dbReference>
<comment type="pathway">
    <text evidence="2">Glycan biosynthesis; alginate biosynthesis.</text>
</comment>
<feature type="domain" description="AlgX/AlgJ SGNH hydrolase-like" evidence="8">
    <location>
        <begin position="59"/>
        <end position="320"/>
    </location>
</feature>
<gene>
    <name evidence="9" type="ORF">OE647_15140</name>
</gene>
<keyword evidence="3" id="KW-0808">Transferase</keyword>
<dbReference type="RefSeq" id="WP_263722589.1">
    <property type="nucleotide sequence ID" value="NZ_JAOWLA010000015.1"/>
</dbReference>
<comment type="subcellular location">
    <subcellularLocation>
        <location evidence="1">Periplasm</location>
    </subcellularLocation>
</comment>
<evidence type="ECO:0000256" key="4">
    <source>
        <dbReference type="ARBA" id="ARBA00022729"/>
    </source>
</evidence>
<keyword evidence="5" id="KW-0574">Periplasm</keyword>
<evidence type="ECO:0000256" key="2">
    <source>
        <dbReference type="ARBA" id="ARBA00005182"/>
    </source>
</evidence>
<keyword evidence="10" id="KW-1185">Reference proteome</keyword>
<reference evidence="9 10" key="1">
    <citation type="submission" date="2022-10" db="EMBL/GenBank/DDBJ databases">
        <title>Defluviimonas sp. nov., isolated from ocean surface water.</title>
        <authorList>
            <person name="He W."/>
            <person name="Wang L."/>
            <person name="Zhang D.-F."/>
        </authorList>
    </citation>
    <scope>NUCLEOTIDE SEQUENCE [LARGE SCALE GENOMIC DNA]</scope>
    <source>
        <strain evidence="9 10">WL0075</strain>
    </source>
</reference>
<feature type="chain" id="PRO_5046546972" description="AlgX/AlgJ SGNH hydrolase-like domain-containing protein" evidence="7">
    <location>
        <begin position="33"/>
        <end position="453"/>
    </location>
</feature>
<evidence type="ECO:0000256" key="7">
    <source>
        <dbReference type="SAM" id="SignalP"/>
    </source>
</evidence>
<evidence type="ECO:0000256" key="6">
    <source>
        <dbReference type="ARBA" id="ARBA00022841"/>
    </source>
</evidence>
<dbReference type="Gene3D" id="2.60.120.1380">
    <property type="entry name" value="C-terminal carbohydrate-binding module"/>
    <property type="match status" value="1"/>
</dbReference>
<name>A0ABT2Z4P1_9RHOB</name>
<evidence type="ECO:0000256" key="5">
    <source>
        <dbReference type="ARBA" id="ARBA00022764"/>
    </source>
</evidence>
<accession>A0ABT2Z4P1</accession>
<evidence type="ECO:0000259" key="8">
    <source>
        <dbReference type="Pfam" id="PF16822"/>
    </source>
</evidence>
<dbReference type="InterPro" id="IPR038639">
    <property type="entry name" value="AlgX_C_sf"/>
</dbReference>
<protein>
    <recommendedName>
        <fullName evidence="8">AlgX/AlgJ SGNH hydrolase-like domain-containing protein</fullName>
    </recommendedName>
</protein>
<keyword evidence="4 7" id="KW-0732">Signal</keyword>
<keyword evidence="6" id="KW-0016">Alginate biosynthesis</keyword>
<dbReference type="Proteomes" id="UP001652503">
    <property type="component" value="Unassembled WGS sequence"/>
</dbReference>
<sequence>MKARMPKSGTIARAALMCGAILGGLALSPAAAQQLEGPYPCQNLEFARPSPTDPLGTLTQGQSGYFFRTDPDLNWGFFISDEVNNLIRDLTSELKARGTELVLLPIPPRGLIAQNFVDFNQDRSPILSISEGGWMFDSYIQDLRKSGAVVPNLMDALRVDPGQAPLFYFKRDVHWRPEGARFTAAQVAEELRQNGALTGLMASGFQTSVIGENQFKGVIAQAAQQHCTQNLPPERYSEYVTKPMATGVGFGNTEGAVVLVGGSFSADERLNFAGFLSQSLGLPVANHASASLREFNSIEAYLSSPEFHARPPKVLIWELQAAFDLNYARNDLRQLITATAANCQNNSIARVENASGSAGGITQLDVPSAQNVTGRDHYVQVSTSNPAMNNFVVSVAYQDGDSEWIPVERSGRFDNSGIYYISLSQETTSPVVGITLEQLSETPASTRVELCRK</sequence>
<evidence type="ECO:0000256" key="1">
    <source>
        <dbReference type="ARBA" id="ARBA00004418"/>
    </source>
</evidence>
<dbReference type="InterPro" id="IPR031811">
    <property type="entry name" value="ALGX/ALGJ_SGNH-like"/>
</dbReference>